<evidence type="ECO:0000256" key="5">
    <source>
        <dbReference type="SAM" id="MobiDB-lite"/>
    </source>
</evidence>
<evidence type="ECO:0000313" key="8">
    <source>
        <dbReference type="Proteomes" id="UP000284842"/>
    </source>
</evidence>
<feature type="region of interest" description="Disordered" evidence="5">
    <location>
        <begin position="1"/>
        <end position="33"/>
    </location>
</feature>
<dbReference type="Pfam" id="PF04427">
    <property type="entry name" value="Brix"/>
    <property type="match status" value="1"/>
</dbReference>
<dbReference type="InterPro" id="IPR026532">
    <property type="entry name" value="BRX1"/>
</dbReference>
<evidence type="ECO:0000256" key="1">
    <source>
        <dbReference type="ARBA" id="ARBA00004604"/>
    </source>
</evidence>
<proteinExistence type="inferred from homology"/>
<accession>A0A409Y858</accession>
<dbReference type="PROSITE" id="PS50833">
    <property type="entry name" value="BRIX"/>
    <property type="match status" value="1"/>
</dbReference>
<dbReference type="InParanoid" id="A0A409Y858"/>
<dbReference type="PANTHER" id="PTHR13634">
    <property type="entry name" value="RIBOSOME BIOGENESIS PROTEIN BRIX"/>
    <property type="match status" value="1"/>
</dbReference>
<dbReference type="InterPro" id="IPR007109">
    <property type="entry name" value="Brix"/>
</dbReference>
<feature type="domain" description="Brix" evidence="6">
    <location>
        <begin position="51"/>
        <end position="249"/>
    </location>
</feature>
<evidence type="ECO:0000313" key="7">
    <source>
        <dbReference type="EMBL" id="PPQ99220.1"/>
    </source>
</evidence>
<feature type="region of interest" description="Disordered" evidence="5">
    <location>
        <begin position="753"/>
        <end position="790"/>
    </location>
</feature>
<gene>
    <name evidence="7" type="ORF">CVT24_009239</name>
</gene>
<feature type="compositionally biased region" description="Basic and acidic residues" evidence="5">
    <location>
        <begin position="15"/>
        <end position="27"/>
    </location>
</feature>
<comment type="caution">
    <text evidence="7">The sequence shown here is derived from an EMBL/GenBank/DDBJ whole genome shotgun (WGS) entry which is preliminary data.</text>
</comment>
<feature type="compositionally biased region" description="Polar residues" evidence="5">
    <location>
        <begin position="1"/>
        <end position="11"/>
    </location>
</feature>
<keyword evidence="3" id="KW-0690">Ribosome biogenesis</keyword>
<keyword evidence="4" id="KW-0539">Nucleus</keyword>
<evidence type="ECO:0000259" key="6">
    <source>
        <dbReference type="PROSITE" id="PS50833"/>
    </source>
</evidence>
<dbReference type="GO" id="GO:0006364">
    <property type="term" value="P:rRNA processing"/>
    <property type="evidence" value="ECO:0007669"/>
    <property type="project" value="InterPro"/>
</dbReference>
<dbReference type="EMBL" id="NHTK01001366">
    <property type="protein sequence ID" value="PPQ99220.1"/>
    <property type="molecule type" value="Genomic_DNA"/>
</dbReference>
<keyword evidence="8" id="KW-1185">Reference proteome</keyword>
<dbReference type="PANTHER" id="PTHR13634:SF0">
    <property type="entry name" value="RIBOSOME BIOGENESIS PROTEIN BRX1 HOMOLOG"/>
    <property type="match status" value="1"/>
</dbReference>
<organism evidence="7 8">
    <name type="scientific">Panaeolus cyanescens</name>
    <dbReference type="NCBI Taxonomy" id="181874"/>
    <lineage>
        <taxon>Eukaryota</taxon>
        <taxon>Fungi</taxon>
        <taxon>Dikarya</taxon>
        <taxon>Basidiomycota</taxon>
        <taxon>Agaricomycotina</taxon>
        <taxon>Agaricomycetes</taxon>
        <taxon>Agaricomycetidae</taxon>
        <taxon>Agaricales</taxon>
        <taxon>Agaricineae</taxon>
        <taxon>Galeropsidaceae</taxon>
        <taxon>Panaeolus</taxon>
    </lineage>
</organism>
<dbReference type="OrthoDB" id="1638493at2759"/>
<dbReference type="SMART" id="SM00879">
    <property type="entry name" value="Brix"/>
    <property type="match status" value="1"/>
</dbReference>
<comment type="similarity">
    <text evidence="2">Belongs to the BRX1 family.</text>
</comment>
<evidence type="ECO:0000256" key="3">
    <source>
        <dbReference type="ARBA" id="ARBA00022517"/>
    </source>
</evidence>
<dbReference type="SUPFAM" id="SSF52954">
    <property type="entry name" value="Class II aaRS ABD-related"/>
    <property type="match status" value="1"/>
</dbReference>
<reference evidence="7 8" key="1">
    <citation type="journal article" date="2018" name="Evol. Lett.">
        <title>Horizontal gene cluster transfer increased hallucinogenic mushroom diversity.</title>
        <authorList>
            <person name="Reynolds H.T."/>
            <person name="Vijayakumar V."/>
            <person name="Gluck-Thaler E."/>
            <person name="Korotkin H.B."/>
            <person name="Matheny P.B."/>
            <person name="Slot J.C."/>
        </authorList>
    </citation>
    <scope>NUCLEOTIDE SEQUENCE [LARGE SCALE GENOMIC DNA]</scope>
    <source>
        <strain evidence="7 8">2629</strain>
    </source>
</reference>
<dbReference type="STRING" id="181874.A0A409Y858"/>
<evidence type="ECO:0000256" key="2">
    <source>
        <dbReference type="ARBA" id="ARBA00006369"/>
    </source>
</evidence>
<dbReference type="Proteomes" id="UP000284842">
    <property type="component" value="Unassembled WGS sequence"/>
</dbReference>
<feature type="compositionally biased region" description="Basic and acidic residues" evidence="5">
    <location>
        <begin position="776"/>
        <end position="786"/>
    </location>
</feature>
<dbReference type="GO" id="GO:0000027">
    <property type="term" value="P:ribosomal large subunit assembly"/>
    <property type="evidence" value="ECO:0007669"/>
    <property type="project" value="TreeGrafter"/>
</dbReference>
<dbReference type="AlphaFoldDB" id="A0A409Y858"/>
<name>A0A409Y858_9AGAR</name>
<evidence type="ECO:0000256" key="4">
    <source>
        <dbReference type="ARBA" id="ARBA00023242"/>
    </source>
</evidence>
<sequence>MASILKTQKANATKAESKSKGKRKADEMDVDGEGDVVMGEEKKKKVLKNKQRVMLLSSRGITHRMRHLMNDLEVLLPHVKKDSKLDSKSQLHLLPELADLNNCNNTLYFEARRHEDLYLWAAKTPNGPSIKMHVQNVHTMDELKMTGNCLKGSRGLVSFCNQFEATEWGRLTKELFTQIFSVPPTSRRSKPFIDHILTFSIVDDKIWFRNFQIMEKDPLQPNGPPQTTLVEIGPRFVLTPIRIFEGAFGGATVYSNPEFISPTSVRQAIRREKGDSQDSYNLFSSAYSLSGHVALSLSSSFSFFEPRRTARVLLQSLSLTFEGQTEIFTPATGYSALRLCSITRELAPLEPIELTNEGHEDSEEPSTWNFIFNIPIPGWLPATTNLGIEDIGIRYGLYATAKFANIDEQQVSGWGFATLCAPFRCKVKTSEAMKDIKLRRYVHAPSHDEIATPCVNYLVNSITTSAGPHAGPQRIPPEVLSRIQVLTSVPTHVNMKDDVLPVTIRMRTKDLSAEECKKLQITEVSVDIVQQEKIRFRPAAAYLAQFPLPPKEMQPPNKSLIDPHPIHAIYDVGLYVTSELSESVCRQFSLLPSTSSGSYKLGENNYAFANDSEQDDNPTWYTMETTVPFVHRSPLHIDAEMLEWAGPANIRATSTSPLYTVSHDVQVSVTCTYDVAGGPPAAERLTFKVPVTFARVPQRLRTSRTRSDSASESLPCLPPYSQLYDRNGEQKIDYSVPLPLYTPPSAMLVDVSDSTRDSNPPVVSPPRPTTRFTHNTYHDARDDDGAKMNTPLLMRGVEA</sequence>
<dbReference type="GO" id="GO:0005730">
    <property type="term" value="C:nucleolus"/>
    <property type="evidence" value="ECO:0007669"/>
    <property type="project" value="UniProtKB-SubCell"/>
</dbReference>
<protein>
    <recommendedName>
        <fullName evidence="6">Brix domain-containing protein</fullName>
    </recommendedName>
</protein>
<dbReference type="GO" id="GO:0019843">
    <property type="term" value="F:rRNA binding"/>
    <property type="evidence" value="ECO:0007669"/>
    <property type="project" value="InterPro"/>
</dbReference>
<comment type="subcellular location">
    <subcellularLocation>
        <location evidence="1">Nucleus</location>
        <location evidence="1">Nucleolus</location>
    </subcellularLocation>
</comment>